<dbReference type="PANTHER" id="PTHR42693:SF53">
    <property type="entry name" value="ENDO-4-O-SULFATASE"/>
    <property type="match status" value="1"/>
</dbReference>
<dbReference type="Pfam" id="PF00884">
    <property type="entry name" value="Sulfatase"/>
    <property type="match status" value="1"/>
</dbReference>
<keyword evidence="2" id="KW-0479">Metal-binding</keyword>
<comment type="caution">
    <text evidence="6">The sequence shown here is derived from an EMBL/GenBank/DDBJ whole genome shotgun (WGS) entry which is preliminary data.</text>
</comment>
<dbReference type="InterPro" id="IPR017850">
    <property type="entry name" value="Alkaline_phosphatase_core_sf"/>
</dbReference>
<organism evidence="6 7">
    <name type="scientific">Luteolibacter algae</name>
    <dbReference type="NCBI Taxonomy" id="454151"/>
    <lineage>
        <taxon>Bacteria</taxon>
        <taxon>Pseudomonadati</taxon>
        <taxon>Verrucomicrobiota</taxon>
        <taxon>Verrucomicrobiia</taxon>
        <taxon>Verrucomicrobiales</taxon>
        <taxon>Verrucomicrobiaceae</taxon>
        <taxon>Luteolibacter</taxon>
    </lineage>
</organism>
<keyword evidence="3" id="KW-0378">Hydrolase</keyword>
<dbReference type="Gene3D" id="3.40.720.10">
    <property type="entry name" value="Alkaline Phosphatase, subunit A"/>
    <property type="match status" value="1"/>
</dbReference>
<gene>
    <name evidence="6" type="ORF">ACFSSA_14280</name>
</gene>
<protein>
    <submittedName>
        <fullName evidence="6">Sulfatase-like hydrolase/transferase</fullName>
    </submittedName>
</protein>
<reference evidence="7" key="1">
    <citation type="journal article" date="2019" name="Int. J. Syst. Evol. Microbiol.">
        <title>The Global Catalogue of Microorganisms (GCM) 10K type strain sequencing project: providing services to taxonomists for standard genome sequencing and annotation.</title>
        <authorList>
            <consortium name="The Broad Institute Genomics Platform"/>
            <consortium name="The Broad Institute Genome Sequencing Center for Infectious Disease"/>
            <person name="Wu L."/>
            <person name="Ma J."/>
        </authorList>
    </citation>
    <scope>NUCLEOTIDE SEQUENCE [LARGE SCALE GENOMIC DNA]</scope>
    <source>
        <strain evidence="7">CGMCC 4.7106</strain>
    </source>
</reference>
<keyword evidence="4" id="KW-0106">Calcium</keyword>
<evidence type="ECO:0000256" key="3">
    <source>
        <dbReference type="ARBA" id="ARBA00022801"/>
    </source>
</evidence>
<dbReference type="RefSeq" id="WP_386821213.1">
    <property type="nucleotide sequence ID" value="NZ_JBHUIT010000031.1"/>
</dbReference>
<dbReference type="Proteomes" id="UP001597375">
    <property type="component" value="Unassembled WGS sequence"/>
</dbReference>
<comment type="similarity">
    <text evidence="1">Belongs to the sulfatase family.</text>
</comment>
<proteinExistence type="inferred from homology"/>
<evidence type="ECO:0000256" key="1">
    <source>
        <dbReference type="ARBA" id="ARBA00008779"/>
    </source>
</evidence>
<dbReference type="PROSITE" id="PS00149">
    <property type="entry name" value="SULFATASE_2"/>
    <property type="match status" value="1"/>
</dbReference>
<dbReference type="PANTHER" id="PTHR42693">
    <property type="entry name" value="ARYLSULFATASE FAMILY MEMBER"/>
    <property type="match status" value="1"/>
</dbReference>
<evidence type="ECO:0000313" key="7">
    <source>
        <dbReference type="Proteomes" id="UP001597375"/>
    </source>
</evidence>
<evidence type="ECO:0000256" key="4">
    <source>
        <dbReference type="ARBA" id="ARBA00022837"/>
    </source>
</evidence>
<evidence type="ECO:0000256" key="2">
    <source>
        <dbReference type="ARBA" id="ARBA00022723"/>
    </source>
</evidence>
<keyword evidence="7" id="KW-1185">Reference proteome</keyword>
<sequence>MAELHAGPMSQPNIVVIYTDDQGYGDVSHLNPDSKFQTPNIDRLIKGGINFTNGHSAGSACTPSRYALMTGRYPWRTELKEGVGDVDQPSMISEGRLTIGGMLQQNGYHTACVGKWHLGMELPGSRGDRDWSEPILEGPVDRGFDYWYGIPTSPKLVCAWFENRGLAPGAAEPDLLTYHKKNFPNIDKRWRIMKPYTRISRSSRKIRLRTKTSSAKSRRIGKTTSCSPAIRTRQWNG</sequence>
<dbReference type="InterPro" id="IPR000917">
    <property type="entry name" value="Sulfatase_N"/>
</dbReference>
<accession>A0ABW5DAT1</accession>
<evidence type="ECO:0000259" key="5">
    <source>
        <dbReference type="Pfam" id="PF00884"/>
    </source>
</evidence>
<dbReference type="InterPro" id="IPR050738">
    <property type="entry name" value="Sulfatase"/>
</dbReference>
<feature type="domain" description="Sulfatase N-terminal" evidence="5">
    <location>
        <begin position="12"/>
        <end position="152"/>
    </location>
</feature>
<dbReference type="SUPFAM" id="SSF53649">
    <property type="entry name" value="Alkaline phosphatase-like"/>
    <property type="match status" value="1"/>
</dbReference>
<name>A0ABW5DAT1_9BACT</name>
<dbReference type="EMBL" id="JBHUIT010000031">
    <property type="protein sequence ID" value="MFD2257846.1"/>
    <property type="molecule type" value="Genomic_DNA"/>
</dbReference>
<evidence type="ECO:0000313" key="6">
    <source>
        <dbReference type="EMBL" id="MFD2257846.1"/>
    </source>
</evidence>
<dbReference type="InterPro" id="IPR024607">
    <property type="entry name" value="Sulfatase_CS"/>
</dbReference>